<dbReference type="EMBL" id="CDMC01000003">
    <property type="protein sequence ID" value="CEL03521.1"/>
    <property type="molecule type" value="Genomic_DNA"/>
</dbReference>
<dbReference type="AlphaFoldDB" id="A0A0U5FVG5"/>
<evidence type="ECO:0000313" key="2">
    <source>
        <dbReference type="EMBL" id="CEL03521.1"/>
    </source>
</evidence>
<reference evidence="3" key="1">
    <citation type="journal article" date="2016" name="Genome Announc.">
        <title>Draft genome sequences of fungus Aspergillus calidoustus.</title>
        <authorList>
            <person name="Horn F."/>
            <person name="Linde J."/>
            <person name="Mattern D.J."/>
            <person name="Walther G."/>
            <person name="Guthke R."/>
            <person name="Scherlach K."/>
            <person name="Martin K."/>
            <person name="Brakhage A.A."/>
            <person name="Petzke L."/>
            <person name="Valiante V."/>
        </authorList>
    </citation>
    <scope>NUCLEOTIDE SEQUENCE [LARGE SCALE GENOMIC DNA]</scope>
    <source>
        <strain evidence="3">SF006504</strain>
    </source>
</reference>
<feature type="compositionally biased region" description="Polar residues" evidence="1">
    <location>
        <begin position="820"/>
        <end position="829"/>
    </location>
</feature>
<evidence type="ECO:0000256" key="1">
    <source>
        <dbReference type="SAM" id="MobiDB-lite"/>
    </source>
</evidence>
<evidence type="ECO:0008006" key="4">
    <source>
        <dbReference type="Google" id="ProtNLM"/>
    </source>
</evidence>
<dbReference type="Proteomes" id="UP000054771">
    <property type="component" value="Unassembled WGS sequence"/>
</dbReference>
<feature type="region of interest" description="Disordered" evidence="1">
    <location>
        <begin position="811"/>
        <end position="831"/>
    </location>
</feature>
<feature type="region of interest" description="Disordered" evidence="1">
    <location>
        <begin position="1"/>
        <end position="103"/>
    </location>
</feature>
<feature type="compositionally biased region" description="Acidic residues" evidence="1">
    <location>
        <begin position="20"/>
        <end position="102"/>
    </location>
</feature>
<dbReference type="OrthoDB" id="9984533at2759"/>
<gene>
    <name evidence="2" type="ORF">ASPCAL04675</name>
</gene>
<keyword evidence="3" id="KW-1185">Reference proteome</keyword>
<proteinExistence type="predicted"/>
<protein>
    <recommendedName>
        <fullName evidence="4">F-box domain-containing protein</fullName>
    </recommendedName>
</protein>
<sequence>MGGHDNYCAICGTPVSQPIWDDEDNNNTAEEDDENDNNTDEEDDENDNNTEEEDDENDNNTAEEDDEYDNNTAEEDDEYDNNTAEEDDENDDDAAEEDDEYEYDRSILSVRDVLWMNDVRLICENNEATSINKVFITGPARYDDSGFFDVEPSDHPNFPTGNQMGLDNHHDRQLSLRGYDWGNEHPYAIPFHTKCYRILEASLSPHNQIPPNAREDYIDEEALYLTWMTFANQSSFQCLASRDVLPYGVDTDEQYWAAKRGEEAFVMDPLEIPLLLAYYEHLPLLRDADTVKKGKSRGATNKTQQDPFARLPVELLLTIVGQLPLASMKCLQVASSAVARLELSNGFWKRKIRRDMPWLFDLPDPVPAHCDENQAEEPDWAKCYADLLERSDPSSPLQIRGLVNRRRIWGVCEEFVQPYATRKATINADRARSKGSLLANAASTPMRQLTSMQAGSESSVLPLLKNLSDIKRASALLVYWSNEGALSGFGFRFINNPEKEGEIEAEETIGSRKHFAKRDEVKILSNGWIRGFVVTSRSDPTSLDSERKVVGLQVLFMQGKPVQLGQSPGDGDLRLIHVEGNHLLAGLLAHWLPEAGVISGLSLLQVSPFVPESPPLALELAQNQGYTQEADTEITSRLWKGITLPPPWLSLSPEKFGYWTSDFKLDLAPMEPLLFGWDDAELSEITEFAGDVHFGAFEIRYSNKPPKSIGPRPLTMKSLSIDGAGGERIVAVAVVVSHITVGVRVITSYNRQLVLGSCRPDESGETVYASTGEKTLSGIYCHWTDRGSPKARLECLAGMFSTPLEANITPPELPPPTGPQDTNATNPSHTHWWEPSPPPGTWAAAGPIHGSFEPPSHPLCQSTAYPSPNACTAWLDCTMLPVHKVRLNYAHPSQHFPFSVASLVFEYMDGSIGSVGPTRLSAPTDSEGDKSGPWCWCHLDGGCSEYKAERGKTTHYHSGEEWVLEGGAMLEACRIWVDGSADGGSSCGPLRGLQFVSVTGEESPRWGTCDGSATAVIRFDSGEVNYDHDGDCDGNDQKAVGLKIFLDSNGREVTYPDTIIVGIQALVEG</sequence>
<dbReference type="InterPro" id="IPR036047">
    <property type="entry name" value="F-box-like_dom_sf"/>
</dbReference>
<name>A0A0U5FVG5_ASPCI</name>
<dbReference type="SUPFAM" id="SSF81383">
    <property type="entry name" value="F-box domain"/>
    <property type="match status" value="1"/>
</dbReference>
<accession>A0A0U5FVG5</accession>
<dbReference type="STRING" id="454130.A0A0U5FVG5"/>
<evidence type="ECO:0000313" key="3">
    <source>
        <dbReference type="Proteomes" id="UP000054771"/>
    </source>
</evidence>
<organism evidence="2 3">
    <name type="scientific">Aspergillus calidoustus</name>
    <dbReference type="NCBI Taxonomy" id="454130"/>
    <lineage>
        <taxon>Eukaryota</taxon>
        <taxon>Fungi</taxon>
        <taxon>Dikarya</taxon>
        <taxon>Ascomycota</taxon>
        <taxon>Pezizomycotina</taxon>
        <taxon>Eurotiomycetes</taxon>
        <taxon>Eurotiomycetidae</taxon>
        <taxon>Eurotiales</taxon>
        <taxon>Aspergillaceae</taxon>
        <taxon>Aspergillus</taxon>
        <taxon>Aspergillus subgen. Nidulantes</taxon>
    </lineage>
</organism>